<dbReference type="EMBL" id="QRDY01000009">
    <property type="protein sequence ID" value="RED57979.1"/>
    <property type="molecule type" value="Genomic_DNA"/>
</dbReference>
<feature type="region of interest" description="Disordered" evidence="1">
    <location>
        <begin position="37"/>
        <end position="56"/>
    </location>
</feature>
<sequence length="307" mass="33325">MRVAEGNERRKKLLYLSSLIVLAVMLGILLAACTGKNQAASPTEETPSSSSIKGEETAAEWLEKARTAAAGMSKYGFELQMSQKIDGDQQTNSGAGSEVVEIDMQGRAERNPLKLDQTINSKIDGEVSTLRAIVMPDEYYMYLPEFEEWNKLGKGVAAENVAILSDFQINPEKAIQDIKMLGTALTVSTNEATAIVRYEGTGQEAVDFVAGLLESTLGLSGAETEVKSSLEVQALKVILILDAEKHWPLSYRIESDLKIELEPGKQTAIQQTLAGNYSKHNVSSAVTVPKEALDAIDPDEMDEQLGP</sequence>
<organism evidence="3 4">
    <name type="scientific">Cohnella lupini</name>
    <dbReference type="NCBI Taxonomy" id="1294267"/>
    <lineage>
        <taxon>Bacteria</taxon>
        <taxon>Bacillati</taxon>
        <taxon>Bacillota</taxon>
        <taxon>Bacilli</taxon>
        <taxon>Bacillales</taxon>
        <taxon>Paenibacillaceae</taxon>
        <taxon>Cohnella</taxon>
    </lineage>
</organism>
<dbReference type="OrthoDB" id="2594361at2"/>
<evidence type="ECO:0000256" key="2">
    <source>
        <dbReference type="SAM" id="Phobius"/>
    </source>
</evidence>
<evidence type="ECO:0000313" key="3">
    <source>
        <dbReference type="EMBL" id="RED57979.1"/>
    </source>
</evidence>
<comment type="caution">
    <text evidence="3">The sequence shown here is derived from an EMBL/GenBank/DDBJ whole genome shotgun (WGS) entry which is preliminary data.</text>
</comment>
<proteinExistence type="predicted"/>
<feature type="compositionally biased region" description="Low complexity" evidence="1">
    <location>
        <begin position="39"/>
        <end position="51"/>
    </location>
</feature>
<accession>A0A3D9I8W3</accession>
<dbReference type="InterPro" id="IPR046720">
    <property type="entry name" value="DUF6612"/>
</dbReference>
<gene>
    <name evidence="3" type="ORF">DFP95_10914</name>
</gene>
<dbReference type="Proteomes" id="UP000256869">
    <property type="component" value="Unassembled WGS sequence"/>
</dbReference>
<keyword evidence="2" id="KW-0472">Membrane</keyword>
<keyword evidence="2" id="KW-0812">Transmembrane</keyword>
<reference evidence="3 4" key="1">
    <citation type="submission" date="2018-07" db="EMBL/GenBank/DDBJ databases">
        <title>Genomic Encyclopedia of Type Strains, Phase III (KMG-III): the genomes of soil and plant-associated and newly described type strains.</title>
        <authorList>
            <person name="Whitman W."/>
        </authorList>
    </citation>
    <scope>NUCLEOTIDE SEQUENCE [LARGE SCALE GENOMIC DNA]</scope>
    <source>
        <strain evidence="3 4">CECT 8236</strain>
    </source>
</reference>
<name>A0A3D9I8W3_9BACL</name>
<protein>
    <recommendedName>
        <fullName evidence="5">LppX_LprAFG lipoprotein</fullName>
    </recommendedName>
</protein>
<dbReference type="Gene3D" id="2.50.20.20">
    <property type="match status" value="1"/>
</dbReference>
<evidence type="ECO:0008006" key="5">
    <source>
        <dbReference type="Google" id="ProtNLM"/>
    </source>
</evidence>
<evidence type="ECO:0000256" key="1">
    <source>
        <dbReference type="SAM" id="MobiDB-lite"/>
    </source>
</evidence>
<evidence type="ECO:0000313" key="4">
    <source>
        <dbReference type="Proteomes" id="UP000256869"/>
    </source>
</evidence>
<dbReference type="PROSITE" id="PS51257">
    <property type="entry name" value="PROKAR_LIPOPROTEIN"/>
    <property type="match status" value="1"/>
</dbReference>
<dbReference type="RefSeq" id="WP_115993653.1">
    <property type="nucleotide sequence ID" value="NZ_QRDY01000009.1"/>
</dbReference>
<keyword evidence="4" id="KW-1185">Reference proteome</keyword>
<feature type="transmembrane region" description="Helical" evidence="2">
    <location>
        <begin position="12"/>
        <end position="32"/>
    </location>
</feature>
<keyword evidence="2" id="KW-1133">Transmembrane helix</keyword>
<dbReference type="Pfam" id="PF20316">
    <property type="entry name" value="DUF6612"/>
    <property type="match status" value="1"/>
</dbReference>
<dbReference type="AlphaFoldDB" id="A0A3D9I8W3"/>